<dbReference type="Gene3D" id="1.10.3480.10">
    <property type="entry name" value="TorD-like"/>
    <property type="match status" value="1"/>
</dbReference>
<accession>A0AA87CQU8</accession>
<name>A0AA87CQU8_PROST</name>
<dbReference type="InterPro" id="IPR050289">
    <property type="entry name" value="TorD/DmsD_chaperones"/>
</dbReference>
<evidence type="ECO:0000313" key="1">
    <source>
        <dbReference type="EMBL" id="EDU59237.1"/>
    </source>
</evidence>
<dbReference type="AlphaFoldDB" id="A0AA87CQU8"/>
<dbReference type="PIRSF" id="PIRSF004690">
    <property type="entry name" value="DmsD"/>
    <property type="match status" value="1"/>
</dbReference>
<dbReference type="PANTHER" id="PTHR34227">
    <property type="entry name" value="CHAPERONE PROTEIN YCDY"/>
    <property type="match status" value="1"/>
</dbReference>
<dbReference type="InterPro" id="IPR026269">
    <property type="entry name" value="DmsD-type"/>
</dbReference>
<sequence>MRKQEPDMNEFSIVCRILGTLFQRSPDDSVVKPLLDMIAQDKLKASWPLEQDEYWARMAKSVDMAAITADYQTLFGGETPAVSVFAHDYDDEIAEAEIREFLVERGMALTNARTDAFGALLLAASWLEDQAAEDETAAQIELFDSFILSWYGAFLGKMEAHATTAFYRTLAQIARDAVIALRDELESE</sequence>
<reference evidence="1 2" key="3">
    <citation type="submission" date="2008-05" db="EMBL/GenBank/DDBJ databases">
        <authorList>
            <person name="Fulton L."/>
            <person name="Clifton S."/>
            <person name="Fulton B."/>
            <person name="Xu J."/>
            <person name="Minx P."/>
            <person name="Pepin K.H."/>
            <person name="Johnson M."/>
            <person name="Thiruvilangam P."/>
            <person name="Bhonagiri V."/>
            <person name="Nash W.E."/>
            <person name="Mardis E.R."/>
            <person name="Wilson R.K."/>
        </authorList>
    </citation>
    <scope>NUCLEOTIDE SEQUENCE [LARGE SCALE GENOMIC DNA]</scope>
    <source>
        <strain evidence="1 2">ATCC 25827</strain>
    </source>
</reference>
<reference evidence="2" key="2">
    <citation type="submission" date="2008-04" db="EMBL/GenBank/DDBJ databases">
        <title>Draft genome sequence of Providencia stuartii(ATCC 25827).</title>
        <authorList>
            <person name="Sudarsanam P."/>
            <person name="Ley R."/>
            <person name="Guruge J."/>
            <person name="Turnbaugh P.J."/>
            <person name="Mahowald M."/>
            <person name="Liep D."/>
            <person name="Gordon J."/>
        </authorList>
    </citation>
    <scope>NUCLEOTIDE SEQUENCE [LARGE SCALE GENOMIC DNA]</scope>
    <source>
        <strain evidence="2">ATCC 25827</strain>
    </source>
</reference>
<dbReference type="Proteomes" id="UP000004506">
    <property type="component" value="Unassembled WGS sequence"/>
</dbReference>
<reference evidence="2" key="1">
    <citation type="submission" date="2008-04" db="EMBL/GenBank/DDBJ databases">
        <title>Draft genome sequence of Providencia stuartii (ATCC 25827).</title>
        <authorList>
            <person name="Sudarsanam P."/>
            <person name="Ley R."/>
            <person name="Guruge J."/>
            <person name="Turnbaugh P.J."/>
            <person name="Mahowald M."/>
            <person name="Liep D."/>
            <person name="Gordon J."/>
        </authorList>
    </citation>
    <scope>NUCLEOTIDE SEQUENCE [LARGE SCALE GENOMIC DNA]</scope>
    <source>
        <strain evidence="2">ATCC 25827</strain>
    </source>
</reference>
<evidence type="ECO:0000313" key="2">
    <source>
        <dbReference type="Proteomes" id="UP000004506"/>
    </source>
</evidence>
<dbReference type="SUPFAM" id="SSF89155">
    <property type="entry name" value="TorD-like"/>
    <property type="match status" value="1"/>
</dbReference>
<dbReference type="EMBL" id="ABJD02000101">
    <property type="protein sequence ID" value="EDU59237.1"/>
    <property type="molecule type" value="Genomic_DNA"/>
</dbReference>
<comment type="caution">
    <text evidence="1">The sequence shown here is derived from an EMBL/GenBank/DDBJ whole genome shotgun (WGS) entry which is preliminary data.</text>
</comment>
<gene>
    <name evidence="1" type="ORF">PROSTU_02426</name>
</gene>
<dbReference type="InterPro" id="IPR036411">
    <property type="entry name" value="TorD-like_sf"/>
</dbReference>
<proteinExistence type="predicted"/>
<protein>
    <submittedName>
        <fullName evidence="1">Cytoplasmic chaperone TorD</fullName>
    </submittedName>
</protein>
<organism evidence="1 2">
    <name type="scientific">Providencia stuartii ATCC 25827</name>
    <dbReference type="NCBI Taxonomy" id="471874"/>
    <lineage>
        <taxon>Bacteria</taxon>
        <taxon>Pseudomonadati</taxon>
        <taxon>Pseudomonadota</taxon>
        <taxon>Gammaproteobacteria</taxon>
        <taxon>Enterobacterales</taxon>
        <taxon>Morganellaceae</taxon>
        <taxon>Providencia</taxon>
    </lineage>
</organism>
<dbReference type="PANTHER" id="PTHR34227:SF12">
    <property type="entry name" value="CHAPERONE PROTEIN YCDY"/>
    <property type="match status" value="1"/>
</dbReference>